<dbReference type="GO" id="GO:0009734">
    <property type="term" value="P:auxin-activated signaling pathway"/>
    <property type="evidence" value="ECO:0007669"/>
    <property type="project" value="UniProtKB-KW"/>
</dbReference>
<keyword evidence="5" id="KW-1003">Cell membrane</keyword>
<name>A0A161X5Y0_DAUCS</name>
<evidence type="ECO:0000256" key="4">
    <source>
        <dbReference type="ARBA" id="ARBA00022448"/>
    </source>
</evidence>
<evidence type="ECO:0000256" key="7">
    <source>
        <dbReference type="ARBA" id="ARBA00023294"/>
    </source>
</evidence>
<keyword evidence="4" id="KW-0813">Transport</keyword>
<keyword evidence="10" id="KW-1185">Reference proteome</keyword>
<dbReference type="GO" id="GO:0005886">
    <property type="term" value="C:plasma membrane"/>
    <property type="evidence" value="ECO:0007669"/>
    <property type="project" value="UniProtKB-SubCell"/>
</dbReference>
<evidence type="ECO:0000256" key="5">
    <source>
        <dbReference type="ARBA" id="ARBA00022475"/>
    </source>
</evidence>
<feature type="region of interest" description="Disordered" evidence="8">
    <location>
        <begin position="180"/>
        <end position="209"/>
    </location>
</feature>
<evidence type="ECO:0000256" key="1">
    <source>
        <dbReference type="ARBA" id="ARBA00002281"/>
    </source>
</evidence>
<protein>
    <submittedName>
        <fullName evidence="9">Uncharacterized protein</fullName>
    </submittedName>
</protein>
<dbReference type="EMBL" id="CP093344">
    <property type="protein sequence ID" value="WOG88891.1"/>
    <property type="molecule type" value="Genomic_DNA"/>
</dbReference>
<dbReference type="Proteomes" id="UP000077755">
    <property type="component" value="Chromosome 2"/>
</dbReference>
<evidence type="ECO:0000256" key="8">
    <source>
        <dbReference type="SAM" id="MobiDB-lite"/>
    </source>
</evidence>
<dbReference type="Gramene" id="KZN06365">
    <property type="protein sequence ID" value="KZN06365"/>
    <property type="gene ID" value="DCAR_007202"/>
</dbReference>
<evidence type="ECO:0000256" key="6">
    <source>
        <dbReference type="ARBA" id="ARBA00023136"/>
    </source>
</evidence>
<dbReference type="InterPro" id="IPR039621">
    <property type="entry name" value="BG1-like"/>
</dbReference>
<keyword evidence="7" id="KW-0927">Auxin signaling pathway</keyword>
<feature type="compositionally biased region" description="Polar residues" evidence="8">
    <location>
        <begin position="84"/>
        <end position="94"/>
    </location>
</feature>
<dbReference type="OrthoDB" id="1871242at2759"/>
<dbReference type="OMA" id="NCATFTQ"/>
<comment type="subcellular location">
    <subcellularLocation>
        <location evidence="2">Cell membrane</location>
    </subcellularLocation>
</comment>
<dbReference type="PANTHER" id="PTHR33541:SF11">
    <property type="entry name" value="PROTEIN BIG GRAIN 1-LIKE E"/>
    <property type="match status" value="1"/>
</dbReference>
<reference evidence="9" key="2">
    <citation type="submission" date="2022-03" db="EMBL/GenBank/DDBJ databases">
        <title>Draft title - Genomic analysis of global carrot germplasm unveils the trajectory of domestication and the origin of high carotenoid orange carrot.</title>
        <authorList>
            <person name="Iorizzo M."/>
            <person name="Ellison S."/>
            <person name="Senalik D."/>
            <person name="Macko-Podgorni A."/>
            <person name="Grzebelus D."/>
            <person name="Bostan H."/>
            <person name="Rolling W."/>
            <person name="Curaba J."/>
            <person name="Simon P."/>
        </authorList>
    </citation>
    <scope>NUCLEOTIDE SEQUENCE</scope>
    <source>
        <tissue evidence="9">Leaf</tissue>
    </source>
</reference>
<dbReference type="PANTHER" id="PTHR33541">
    <property type="entry name" value="PROTEIN BIG GRAIN 1-LIKE A-RELATED"/>
    <property type="match status" value="1"/>
</dbReference>
<reference evidence="9" key="1">
    <citation type="journal article" date="2016" name="Nat. Genet.">
        <title>A high-quality carrot genome assembly provides new insights into carotenoid accumulation and asterid genome evolution.</title>
        <authorList>
            <person name="Iorizzo M."/>
            <person name="Ellison S."/>
            <person name="Senalik D."/>
            <person name="Zeng P."/>
            <person name="Satapoomin P."/>
            <person name="Huang J."/>
            <person name="Bowman M."/>
            <person name="Iovene M."/>
            <person name="Sanseverino W."/>
            <person name="Cavagnaro P."/>
            <person name="Yildiz M."/>
            <person name="Macko-Podgorni A."/>
            <person name="Moranska E."/>
            <person name="Grzebelus E."/>
            <person name="Grzebelus D."/>
            <person name="Ashrafi H."/>
            <person name="Zheng Z."/>
            <person name="Cheng S."/>
            <person name="Spooner D."/>
            <person name="Van Deynze A."/>
            <person name="Simon P."/>
        </authorList>
    </citation>
    <scope>NUCLEOTIDE SEQUENCE</scope>
    <source>
        <tissue evidence="9">Leaf</tissue>
    </source>
</reference>
<evidence type="ECO:0000313" key="9">
    <source>
        <dbReference type="EMBL" id="WOG88891.1"/>
    </source>
</evidence>
<comment type="function">
    <text evidence="1">Involved in auxin transport. Regulator of the auxin signaling pathway.</text>
</comment>
<gene>
    <name evidence="9" type="ORF">DCAR_0208126</name>
</gene>
<feature type="compositionally biased region" description="Basic and acidic residues" evidence="8">
    <location>
        <begin position="200"/>
        <end position="209"/>
    </location>
</feature>
<dbReference type="AlphaFoldDB" id="A0A161X5Y0"/>
<keyword evidence="6" id="KW-0472">Membrane</keyword>
<accession>A0A161X5Y0</accession>
<evidence type="ECO:0000313" key="10">
    <source>
        <dbReference type="Proteomes" id="UP000077755"/>
    </source>
</evidence>
<dbReference type="KEGG" id="dcr:108207674"/>
<evidence type="ECO:0000256" key="3">
    <source>
        <dbReference type="ARBA" id="ARBA00010067"/>
    </source>
</evidence>
<comment type="similarity">
    <text evidence="3">Belongs to the BIG GRAIN 1 (BG1) plant protein family.</text>
</comment>
<feature type="region of interest" description="Disordered" evidence="8">
    <location>
        <begin position="82"/>
        <end position="112"/>
    </location>
</feature>
<sequence length="318" mass="35616">MSITAGQPLVQEKSQQISYNRSHTNSGELDVFDAAAYFSGANCRTNYSYSKSSDDMNGESFTVQQKMMRSGKRMSLDIPMMNDKLSSIPSPTRYQKSKKCEKKYKQPNSPGGKLASFLNSLLNQVSSKKKLYHTQSMKVNHDHEIERRKRRSSISYFRNLNTVSSSTSDSSDSKSSTFFSSSSTTKFKTPPHAHSPIENSSKDIKSHSDHCSNIDIHVKPSCSSDKNINASEKTKNFWSHDEKKFKFKAPSNEFSLEKCSNFVNGILGDKTDHSGDSTNFINDEDDGADSDSSSDLFELQNFDLVSCFSSNSLAYEDN</sequence>
<evidence type="ECO:0000256" key="2">
    <source>
        <dbReference type="ARBA" id="ARBA00004236"/>
    </source>
</evidence>
<organism evidence="9 10">
    <name type="scientific">Daucus carota subsp. sativus</name>
    <name type="common">Carrot</name>
    <dbReference type="NCBI Taxonomy" id="79200"/>
    <lineage>
        <taxon>Eukaryota</taxon>
        <taxon>Viridiplantae</taxon>
        <taxon>Streptophyta</taxon>
        <taxon>Embryophyta</taxon>
        <taxon>Tracheophyta</taxon>
        <taxon>Spermatophyta</taxon>
        <taxon>Magnoliopsida</taxon>
        <taxon>eudicotyledons</taxon>
        <taxon>Gunneridae</taxon>
        <taxon>Pentapetalae</taxon>
        <taxon>asterids</taxon>
        <taxon>campanulids</taxon>
        <taxon>Apiales</taxon>
        <taxon>Apiaceae</taxon>
        <taxon>Apioideae</taxon>
        <taxon>Scandiceae</taxon>
        <taxon>Daucinae</taxon>
        <taxon>Daucus</taxon>
        <taxon>Daucus sect. Daucus</taxon>
    </lineage>
</organism>
<proteinExistence type="inferred from homology"/>